<evidence type="ECO:0000313" key="2">
    <source>
        <dbReference type="EMBL" id="MFC6644270.1"/>
    </source>
</evidence>
<proteinExistence type="predicted"/>
<protein>
    <submittedName>
        <fullName evidence="2">Uncharacterized protein</fullName>
    </submittedName>
</protein>
<name>A0ABW1Z767_9BACT</name>
<accession>A0ABW1Z767</accession>
<evidence type="ECO:0000256" key="1">
    <source>
        <dbReference type="SAM" id="MobiDB-lite"/>
    </source>
</evidence>
<sequence>MKAAIVTGPGATPIFGEFAVPTADAGEQLITVRASALSNLTRGRAAGSHYSSDNAYPAVPGTDGVGITASGQRVYFALPRAPFGAMAEQSVVPSHIASPSPTVSTTSQQRLSPTPA</sequence>
<dbReference type="RefSeq" id="WP_390233563.1">
    <property type="nucleotide sequence ID" value="NZ_JBHSWI010000001.1"/>
</dbReference>
<comment type="caution">
    <text evidence="2">The sequence shown here is derived from an EMBL/GenBank/DDBJ whole genome shotgun (WGS) entry which is preliminary data.</text>
</comment>
<dbReference type="InterPro" id="IPR011032">
    <property type="entry name" value="GroES-like_sf"/>
</dbReference>
<feature type="compositionally biased region" description="Low complexity" evidence="1">
    <location>
        <begin position="98"/>
        <end position="107"/>
    </location>
</feature>
<reference evidence="3" key="1">
    <citation type="journal article" date="2019" name="Int. J. Syst. Evol. Microbiol.">
        <title>The Global Catalogue of Microorganisms (GCM) 10K type strain sequencing project: providing services to taxonomists for standard genome sequencing and annotation.</title>
        <authorList>
            <consortium name="The Broad Institute Genomics Platform"/>
            <consortium name="The Broad Institute Genome Sequencing Center for Infectious Disease"/>
            <person name="Wu L."/>
            <person name="Ma J."/>
        </authorList>
    </citation>
    <scope>NUCLEOTIDE SEQUENCE [LARGE SCALE GENOMIC DNA]</scope>
    <source>
        <strain evidence="3">CGMCC 1.16026</strain>
    </source>
</reference>
<evidence type="ECO:0000313" key="3">
    <source>
        <dbReference type="Proteomes" id="UP001596391"/>
    </source>
</evidence>
<dbReference type="Gene3D" id="3.90.180.10">
    <property type="entry name" value="Medium-chain alcohol dehydrogenases, catalytic domain"/>
    <property type="match status" value="1"/>
</dbReference>
<gene>
    <name evidence="2" type="ORF">ACFQBQ_01420</name>
</gene>
<dbReference type="Proteomes" id="UP001596391">
    <property type="component" value="Unassembled WGS sequence"/>
</dbReference>
<dbReference type="SUPFAM" id="SSF50129">
    <property type="entry name" value="GroES-like"/>
    <property type="match status" value="1"/>
</dbReference>
<dbReference type="EMBL" id="JBHSWI010000001">
    <property type="protein sequence ID" value="MFC6644270.1"/>
    <property type="molecule type" value="Genomic_DNA"/>
</dbReference>
<organism evidence="2 3">
    <name type="scientific">Granulicella cerasi</name>
    <dbReference type="NCBI Taxonomy" id="741063"/>
    <lineage>
        <taxon>Bacteria</taxon>
        <taxon>Pseudomonadati</taxon>
        <taxon>Acidobacteriota</taxon>
        <taxon>Terriglobia</taxon>
        <taxon>Terriglobales</taxon>
        <taxon>Acidobacteriaceae</taxon>
        <taxon>Granulicella</taxon>
    </lineage>
</organism>
<feature type="region of interest" description="Disordered" evidence="1">
    <location>
        <begin position="94"/>
        <end position="116"/>
    </location>
</feature>
<keyword evidence="3" id="KW-1185">Reference proteome</keyword>